<evidence type="ECO:0000256" key="1">
    <source>
        <dbReference type="SAM" id="MobiDB-lite"/>
    </source>
</evidence>
<dbReference type="Proteomes" id="UP000030753">
    <property type="component" value="Unassembled WGS sequence"/>
</dbReference>
<dbReference type="EMBL" id="JH717846">
    <property type="protein sequence ID" value="EWY85537.1"/>
    <property type="molecule type" value="Genomic_DNA"/>
</dbReference>
<dbReference type="HOGENOM" id="CLU_1320930_0_0_1"/>
<feature type="region of interest" description="Disordered" evidence="1">
    <location>
        <begin position="130"/>
        <end position="150"/>
    </location>
</feature>
<protein>
    <submittedName>
        <fullName evidence="2">Uncharacterized protein</fullName>
    </submittedName>
</protein>
<accession>W9HTA7</accession>
<proteinExistence type="predicted"/>
<sequence>MANWTAEYVVLALPPLTYSPKIIKISLSPVEDQASTPRDFPPRTSTLTHPLFFPQSIISRGPHIMYGDGGSHEKDSYLYLVLDTPDPSSSCAESTLRCGPGHFRGLECPASTHNDKRTGVSGPVVMGWKISGSGKAGKTGDSEDDGGASGEKLAWREWNNEDEVSEDVKAKRSATDEYDLLRGDFVGETYSVPIRSGLNWTKEGVLSC</sequence>
<organism evidence="2 3">
    <name type="scientific">Fusarium oxysporum NRRL 32931</name>
    <dbReference type="NCBI Taxonomy" id="660029"/>
    <lineage>
        <taxon>Eukaryota</taxon>
        <taxon>Fungi</taxon>
        <taxon>Dikarya</taxon>
        <taxon>Ascomycota</taxon>
        <taxon>Pezizomycotina</taxon>
        <taxon>Sordariomycetes</taxon>
        <taxon>Hypocreomycetidae</taxon>
        <taxon>Hypocreales</taxon>
        <taxon>Nectriaceae</taxon>
        <taxon>Fusarium</taxon>
        <taxon>Fusarium oxysporum species complex</taxon>
    </lineage>
</organism>
<dbReference type="AlphaFoldDB" id="W9HTA7"/>
<name>W9HTA7_FUSOX</name>
<evidence type="ECO:0000313" key="3">
    <source>
        <dbReference type="Proteomes" id="UP000030753"/>
    </source>
</evidence>
<dbReference type="OrthoDB" id="7464126at2759"/>
<gene>
    <name evidence="2" type="ORF">FOYG_12687</name>
</gene>
<evidence type="ECO:0000313" key="2">
    <source>
        <dbReference type="EMBL" id="EWY85537.1"/>
    </source>
</evidence>
<reference evidence="2 3" key="1">
    <citation type="submission" date="2011-06" db="EMBL/GenBank/DDBJ databases">
        <title>The Genome Sequence of Fusarium oxysporum FOSC 3-a.</title>
        <authorList>
            <consortium name="The Broad Institute Genome Sequencing Platform"/>
            <person name="Ma L.-J."/>
            <person name="Gale L.R."/>
            <person name="Schwartz D.C."/>
            <person name="Zhou S."/>
            <person name="Corby-Kistler H."/>
            <person name="Young S.K."/>
            <person name="Zeng Q."/>
            <person name="Gargeya S."/>
            <person name="Fitzgerald M."/>
            <person name="Haas B."/>
            <person name="Abouelleil A."/>
            <person name="Alvarado L."/>
            <person name="Arachchi H.M."/>
            <person name="Berlin A."/>
            <person name="Brown A."/>
            <person name="Chapman S.B."/>
            <person name="Chen Z."/>
            <person name="Dunbar C."/>
            <person name="Freedman E."/>
            <person name="Gearin G."/>
            <person name="Gellesch M."/>
            <person name="Goldberg J."/>
            <person name="Griggs A."/>
            <person name="Gujja S."/>
            <person name="Heiman D."/>
            <person name="Howarth C."/>
            <person name="Larson L."/>
            <person name="Lui A."/>
            <person name="MacDonald P.J.P."/>
            <person name="Mehta T."/>
            <person name="Montmayeur A."/>
            <person name="Murphy C."/>
            <person name="Neiman D."/>
            <person name="Pearson M."/>
            <person name="Priest M."/>
            <person name="Roberts A."/>
            <person name="Saif S."/>
            <person name="Shea T."/>
            <person name="Shenoy N."/>
            <person name="Sisk P."/>
            <person name="Stolte C."/>
            <person name="Sykes S."/>
            <person name="Wortman J."/>
            <person name="Nusbaum C."/>
            <person name="Birren B."/>
        </authorList>
    </citation>
    <scope>NUCLEOTIDE SEQUENCE [LARGE SCALE GENOMIC DNA]</scope>
    <source>
        <strain evidence="3">FOSC 3-a</strain>
    </source>
</reference>